<evidence type="ECO:0000256" key="1">
    <source>
        <dbReference type="SAM" id="Phobius"/>
    </source>
</evidence>
<keyword evidence="1" id="KW-0472">Membrane</keyword>
<evidence type="ECO:0000313" key="3">
    <source>
        <dbReference type="Proteomes" id="UP001595478"/>
    </source>
</evidence>
<sequence>MDLFLSYIFSFPVIFFTIPLMIMVVFWIIALMGAVDIEILDGSGEVDSSDSTGSSFLESLGLDGVPLTVAISLIELYGFVFAYLAKKYISPLFDNLISATASGLIIVVAAFVIAIPLAAISSKPLRQFFITHEAVKKSDLIGTLCTVTTQKVTESFGQARTEDGMIYSVRTSPGEEISGGELVVLIDFHKEKDIYIVTTESELMGSHSIQQIN</sequence>
<comment type="caution">
    <text evidence="2">The sequence shown here is derived from an EMBL/GenBank/DDBJ whole genome shotgun (WGS) entry which is preliminary data.</text>
</comment>
<evidence type="ECO:0000313" key="2">
    <source>
        <dbReference type="EMBL" id="MFC3122245.1"/>
    </source>
</evidence>
<keyword evidence="1" id="KW-0812">Transmembrane</keyword>
<keyword evidence="3" id="KW-1185">Reference proteome</keyword>
<proteinExistence type="predicted"/>
<organism evidence="2 3">
    <name type="scientific">Agaribacter flavus</name>
    <dbReference type="NCBI Taxonomy" id="1902781"/>
    <lineage>
        <taxon>Bacteria</taxon>
        <taxon>Pseudomonadati</taxon>
        <taxon>Pseudomonadota</taxon>
        <taxon>Gammaproteobacteria</taxon>
        <taxon>Alteromonadales</taxon>
        <taxon>Alteromonadaceae</taxon>
        <taxon>Agaribacter</taxon>
    </lineage>
</organism>
<name>A0ABV7FU48_9ALTE</name>
<feature type="transmembrane region" description="Helical" evidence="1">
    <location>
        <begin position="96"/>
        <end position="119"/>
    </location>
</feature>
<dbReference type="EMBL" id="JBHRSW010000018">
    <property type="protein sequence ID" value="MFC3122245.1"/>
    <property type="molecule type" value="Genomic_DNA"/>
</dbReference>
<accession>A0ABV7FU48</accession>
<dbReference type="RefSeq" id="WP_376920378.1">
    <property type="nucleotide sequence ID" value="NZ_JBHRSW010000018.1"/>
</dbReference>
<evidence type="ECO:0008006" key="4">
    <source>
        <dbReference type="Google" id="ProtNLM"/>
    </source>
</evidence>
<reference evidence="3" key="1">
    <citation type="journal article" date="2019" name="Int. J. Syst. Evol. Microbiol.">
        <title>The Global Catalogue of Microorganisms (GCM) 10K type strain sequencing project: providing services to taxonomists for standard genome sequencing and annotation.</title>
        <authorList>
            <consortium name="The Broad Institute Genomics Platform"/>
            <consortium name="The Broad Institute Genome Sequencing Center for Infectious Disease"/>
            <person name="Wu L."/>
            <person name="Ma J."/>
        </authorList>
    </citation>
    <scope>NUCLEOTIDE SEQUENCE [LARGE SCALE GENOMIC DNA]</scope>
    <source>
        <strain evidence="3">KCTC 52473</strain>
    </source>
</reference>
<feature type="transmembrane region" description="Helical" evidence="1">
    <location>
        <begin position="64"/>
        <end position="84"/>
    </location>
</feature>
<feature type="transmembrane region" description="Helical" evidence="1">
    <location>
        <begin position="7"/>
        <end position="30"/>
    </location>
</feature>
<protein>
    <recommendedName>
        <fullName evidence="4">DUF1449 family protein</fullName>
    </recommendedName>
</protein>
<gene>
    <name evidence="2" type="ORF">ACFOHL_11500</name>
</gene>
<keyword evidence="1" id="KW-1133">Transmembrane helix</keyword>
<dbReference type="Proteomes" id="UP001595478">
    <property type="component" value="Unassembled WGS sequence"/>
</dbReference>